<keyword evidence="3" id="KW-1185">Reference proteome</keyword>
<dbReference type="Gene3D" id="3.90.1140.10">
    <property type="entry name" value="Cyclic phosphodiesterase"/>
    <property type="match status" value="1"/>
</dbReference>
<dbReference type="Proteomes" id="UP001208649">
    <property type="component" value="Unassembled WGS sequence"/>
</dbReference>
<gene>
    <name evidence="2" type="ORF">NZ698_03340</name>
</gene>
<dbReference type="RefSeq" id="WP_263001674.1">
    <property type="nucleotide sequence ID" value="NZ_JAOTEM010000001.1"/>
</dbReference>
<dbReference type="Pfam" id="PF10469">
    <property type="entry name" value="AKAP7_NLS"/>
    <property type="match status" value="1"/>
</dbReference>
<organism evidence="2 3">
    <name type="scientific">Chryseobacterium edaphi</name>
    <dbReference type="NCBI Taxonomy" id="2976532"/>
    <lineage>
        <taxon>Bacteria</taxon>
        <taxon>Pseudomonadati</taxon>
        <taxon>Bacteroidota</taxon>
        <taxon>Flavobacteriia</taxon>
        <taxon>Flavobacteriales</taxon>
        <taxon>Weeksellaceae</taxon>
        <taxon>Chryseobacterium group</taxon>
        <taxon>Chryseobacterium</taxon>
    </lineage>
</organism>
<comment type="caution">
    <text evidence="2">The sequence shown here is derived from an EMBL/GenBank/DDBJ whole genome shotgun (WGS) entry which is preliminary data.</text>
</comment>
<dbReference type="InterPro" id="IPR019510">
    <property type="entry name" value="AKAP7-like_phosphoesterase"/>
</dbReference>
<feature type="domain" description="A-kinase anchor protein 7-like phosphoesterase" evidence="1">
    <location>
        <begin position="45"/>
        <end position="218"/>
    </location>
</feature>
<protein>
    <submittedName>
        <fullName evidence="2">AKAP7 2'5' RNA ligase-like domain-containing protein</fullName>
    </submittedName>
</protein>
<dbReference type="SUPFAM" id="SSF55144">
    <property type="entry name" value="LigT-like"/>
    <property type="match status" value="1"/>
</dbReference>
<sequence length="235" mass="27655">MSSISESQEIYNQLYHSSKHLVRAGEIDIDQNLLDQKNDHRRGLSIILRPDSNTANQIERFQDEMQKLDSRQYYQPKTDLHITILSIITAYDGFKMEQIDIEHYSNIISDALKNHKKFSISLQGVTCSTGAVMIQGFDESGSLQSMRENIKHAFKNSKIKDSLDSRYILKTAHFTVVRFMQHLKDPQSYFEIIEKYRDHYFGSFEITELDFVFHDWYQSNERLQILKKVKLHSTH</sequence>
<accession>A0ABT2W686</accession>
<evidence type="ECO:0000313" key="2">
    <source>
        <dbReference type="EMBL" id="MCU7616220.1"/>
    </source>
</evidence>
<dbReference type="InterPro" id="IPR009097">
    <property type="entry name" value="Cyclic_Pdiesterase"/>
</dbReference>
<evidence type="ECO:0000259" key="1">
    <source>
        <dbReference type="Pfam" id="PF10469"/>
    </source>
</evidence>
<dbReference type="EMBL" id="JAOTEM010000001">
    <property type="protein sequence ID" value="MCU7616220.1"/>
    <property type="molecule type" value="Genomic_DNA"/>
</dbReference>
<evidence type="ECO:0000313" key="3">
    <source>
        <dbReference type="Proteomes" id="UP001208649"/>
    </source>
</evidence>
<proteinExistence type="predicted"/>
<name>A0ABT2W686_9FLAO</name>
<reference evidence="3" key="1">
    <citation type="submission" date="2023-07" db="EMBL/GenBank/DDBJ databases">
        <title>Chryseobacterium sp. strain PBS4-4 Genome sequencing and assembly.</title>
        <authorList>
            <person name="Jung Y."/>
        </authorList>
    </citation>
    <scope>NUCLEOTIDE SEQUENCE [LARGE SCALE GENOMIC DNA]</scope>
    <source>
        <strain evidence="3">PBS4-4</strain>
    </source>
</reference>